<evidence type="ECO:0000313" key="2">
    <source>
        <dbReference type="EMBL" id="OQE15838.1"/>
    </source>
</evidence>
<feature type="compositionally biased region" description="Basic residues" evidence="1">
    <location>
        <begin position="45"/>
        <end position="64"/>
    </location>
</feature>
<organism evidence="2 3">
    <name type="scientific">Penicillium flavigenum</name>
    <dbReference type="NCBI Taxonomy" id="254877"/>
    <lineage>
        <taxon>Eukaryota</taxon>
        <taxon>Fungi</taxon>
        <taxon>Dikarya</taxon>
        <taxon>Ascomycota</taxon>
        <taxon>Pezizomycotina</taxon>
        <taxon>Eurotiomycetes</taxon>
        <taxon>Eurotiomycetidae</taxon>
        <taxon>Eurotiales</taxon>
        <taxon>Aspergillaceae</taxon>
        <taxon>Penicillium</taxon>
    </lineage>
</organism>
<comment type="caution">
    <text evidence="2">The sequence shown here is derived from an EMBL/GenBank/DDBJ whole genome shotgun (WGS) entry which is preliminary data.</text>
</comment>
<dbReference type="OrthoDB" id="4369613at2759"/>
<name>A0A1V6SPP4_9EURO</name>
<gene>
    <name evidence="2" type="ORF">PENFLA_c030G08891</name>
</gene>
<keyword evidence="3" id="KW-1185">Reference proteome</keyword>
<accession>A0A1V6SPP4</accession>
<proteinExistence type="predicted"/>
<protein>
    <submittedName>
        <fullName evidence="2">Uncharacterized protein</fullName>
    </submittedName>
</protein>
<dbReference type="EMBL" id="MLQL01000030">
    <property type="protein sequence ID" value="OQE15838.1"/>
    <property type="molecule type" value="Genomic_DNA"/>
</dbReference>
<sequence>MEEPPSPHETPAKKKRNPSFRRTLREQGIDVPPITQRQRDPALPPKRKRKYCHPGRHRANKRKKEAAGEAVSPANNDIPEPDNPPAAVTTDSGSATIQSPVTPPASLVAASSPSGEESSPKSTSSAGRPPSPRRVEGNNEGVTDNAQEAWDPVDPLGLFDKLEGSWTGRPKGCSVQT</sequence>
<evidence type="ECO:0000313" key="3">
    <source>
        <dbReference type="Proteomes" id="UP000191342"/>
    </source>
</evidence>
<feature type="region of interest" description="Disordered" evidence="1">
    <location>
        <begin position="1"/>
        <end position="156"/>
    </location>
</feature>
<dbReference type="AlphaFoldDB" id="A0A1V6SPP4"/>
<reference evidence="3" key="1">
    <citation type="journal article" date="2017" name="Nat. Microbiol.">
        <title>Global analysis of biosynthetic gene clusters reveals vast potential of secondary metabolite production in Penicillium species.</title>
        <authorList>
            <person name="Nielsen J.C."/>
            <person name="Grijseels S."/>
            <person name="Prigent S."/>
            <person name="Ji B."/>
            <person name="Dainat J."/>
            <person name="Nielsen K.F."/>
            <person name="Frisvad J.C."/>
            <person name="Workman M."/>
            <person name="Nielsen J."/>
        </authorList>
    </citation>
    <scope>NUCLEOTIDE SEQUENCE [LARGE SCALE GENOMIC DNA]</scope>
    <source>
        <strain evidence="3">IBT 14082</strain>
    </source>
</reference>
<evidence type="ECO:0000256" key="1">
    <source>
        <dbReference type="SAM" id="MobiDB-lite"/>
    </source>
</evidence>
<feature type="compositionally biased region" description="Polar residues" evidence="1">
    <location>
        <begin position="89"/>
        <end position="98"/>
    </location>
</feature>
<feature type="compositionally biased region" description="Low complexity" evidence="1">
    <location>
        <begin position="104"/>
        <end position="127"/>
    </location>
</feature>
<dbReference type="Proteomes" id="UP000191342">
    <property type="component" value="Unassembled WGS sequence"/>
</dbReference>